<dbReference type="SUPFAM" id="SSF48452">
    <property type="entry name" value="TPR-like"/>
    <property type="match status" value="2"/>
</dbReference>
<feature type="region of interest" description="Disordered" evidence="2">
    <location>
        <begin position="1195"/>
        <end position="1216"/>
    </location>
</feature>
<feature type="compositionally biased region" description="Polar residues" evidence="2">
    <location>
        <begin position="38"/>
        <end position="49"/>
    </location>
</feature>
<comment type="caution">
    <text evidence="3">The sequence shown here is derived from an EMBL/GenBank/DDBJ whole genome shotgun (WGS) entry which is preliminary data.</text>
</comment>
<feature type="compositionally biased region" description="Low complexity" evidence="2">
    <location>
        <begin position="26"/>
        <end position="37"/>
    </location>
</feature>
<evidence type="ECO:0000313" key="4">
    <source>
        <dbReference type="Proteomes" id="UP001497392"/>
    </source>
</evidence>
<feature type="compositionally biased region" description="Low complexity" evidence="2">
    <location>
        <begin position="240"/>
        <end position="252"/>
    </location>
</feature>
<proteinExistence type="predicted"/>
<gene>
    <name evidence="3" type="primary">g4262</name>
    <name evidence="3" type="ORF">VP750_LOCUS3639</name>
</gene>
<feature type="region of interest" description="Disordered" evidence="2">
    <location>
        <begin position="615"/>
        <end position="812"/>
    </location>
</feature>
<feature type="compositionally biased region" description="Low complexity" evidence="2">
    <location>
        <begin position="136"/>
        <end position="149"/>
    </location>
</feature>
<dbReference type="PANTHER" id="PTHR48125">
    <property type="entry name" value="LP07818P1"/>
    <property type="match status" value="1"/>
</dbReference>
<feature type="region of interest" description="Disordered" evidence="2">
    <location>
        <begin position="1390"/>
        <end position="1413"/>
    </location>
</feature>
<dbReference type="Gene3D" id="1.25.40.10">
    <property type="entry name" value="Tetratricopeptide repeat domain"/>
    <property type="match status" value="2"/>
</dbReference>
<feature type="region of interest" description="Disordered" evidence="2">
    <location>
        <begin position="824"/>
        <end position="864"/>
    </location>
</feature>
<keyword evidence="1" id="KW-0802">TPR repeat</keyword>
<feature type="compositionally biased region" description="Low complexity" evidence="2">
    <location>
        <begin position="741"/>
        <end position="751"/>
    </location>
</feature>
<feature type="region of interest" description="Disordered" evidence="2">
    <location>
        <begin position="1229"/>
        <end position="1265"/>
    </location>
</feature>
<feature type="region of interest" description="Disordered" evidence="2">
    <location>
        <begin position="528"/>
        <end position="568"/>
    </location>
</feature>
<name>A0ABP1FPV5_9CHLO</name>
<dbReference type="InterPro" id="IPR019734">
    <property type="entry name" value="TPR_rpt"/>
</dbReference>
<feature type="compositionally biased region" description="Low complexity" evidence="2">
    <location>
        <begin position="270"/>
        <end position="285"/>
    </location>
</feature>
<feature type="repeat" description="TPR" evidence="1">
    <location>
        <begin position="1048"/>
        <end position="1081"/>
    </location>
</feature>
<protein>
    <submittedName>
        <fullName evidence="3">G4262 protein</fullName>
    </submittedName>
</protein>
<reference evidence="3 4" key="1">
    <citation type="submission" date="2024-06" db="EMBL/GenBank/DDBJ databases">
        <authorList>
            <person name="Kraege A."/>
            <person name="Thomma B."/>
        </authorList>
    </citation>
    <scope>NUCLEOTIDE SEQUENCE [LARGE SCALE GENOMIC DNA]</scope>
</reference>
<dbReference type="Proteomes" id="UP001497392">
    <property type="component" value="Unassembled WGS sequence"/>
</dbReference>
<feature type="compositionally biased region" description="Low complexity" evidence="2">
    <location>
        <begin position="193"/>
        <end position="218"/>
    </location>
</feature>
<feature type="compositionally biased region" description="Polar residues" evidence="2">
    <location>
        <begin position="664"/>
        <end position="678"/>
    </location>
</feature>
<dbReference type="SMART" id="SM00028">
    <property type="entry name" value="TPR"/>
    <property type="match status" value="3"/>
</dbReference>
<feature type="region of interest" description="Disordered" evidence="2">
    <location>
        <begin position="1"/>
        <end position="285"/>
    </location>
</feature>
<keyword evidence="4" id="KW-1185">Reference proteome</keyword>
<feature type="compositionally biased region" description="Polar residues" evidence="2">
    <location>
        <begin position="94"/>
        <end position="105"/>
    </location>
</feature>
<feature type="compositionally biased region" description="Polar residues" evidence="2">
    <location>
        <begin position="162"/>
        <end position="176"/>
    </location>
</feature>
<feature type="compositionally biased region" description="Low complexity" evidence="2">
    <location>
        <begin position="1390"/>
        <end position="1408"/>
    </location>
</feature>
<organism evidence="3 4">
    <name type="scientific">Coccomyxa viridis</name>
    <dbReference type="NCBI Taxonomy" id="1274662"/>
    <lineage>
        <taxon>Eukaryota</taxon>
        <taxon>Viridiplantae</taxon>
        <taxon>Chlorophyta</taxon>
        <taxon>core chlorophytes</taxon>
        <taxon>Trebouxiophyceae</taxon>
        <taxon>Trebouxiophyceae incertae sedis</taxon>
        <taxon>Coccomyxaceae</taxon>
        <taxon>Coccomyxa</taxon>
    </lineage>
</organism>
<feature type="compositionally biased region" description="Basic residues" evidence="2">
    <location>
        <begin position="689"/>
        <end position="698"/>
    </location>
</feature>
<feature type="region of interest" description="Disordered" evidence="2">
    <location>
        <begin position="312"/>
        <end position="332"/>
    </location>
</feature>
<feature type="compositionally biased region" description="Polar residues" evidence="2">
    <location>
        <begin position="60"/>
        <end position="74"/>
    </location>
</feature>
<evidence type="ECO:0000256" key="1">
    <source>
        <dbReference type="PROSITE-ProRule" id="PRU00339"/>
    </source>
</evidence>
<dbReference type="PROSITE" id="PS50005">
    <property type="entry name" value="TPR"/>
    <property type="match status" value="1"/>
</dbReference>
<evidence type="ECO:0000313" key="3">
    <source>
        <dbReference type="EMBL" id="CAL5221980.1"/>
    </source>
</evidence>
<dbReference type="InterPro" id="IPR011990">
    <property type="entry name" value="TPR-like_helical_dom_sf"/>
</dbReference>
<accession>A0ABP1FPV5</accession>
<dbReference type="EMBL" id="CAXHTA020000006">
    <property type="protein sequence ID" value="CAL5221980.1"/>
    <property type="molecule type" value="Genomic_DNA"/>
</dbReference>
<dbReference type="PANTHER" id="PTHR48125:SF12">
    <property type="entry name" value="AT HOOK TRANSCRIPTION FACTOR FAMILY-RELATED"/>
    <property type="match status" value="1"/>
</dbReference>
<evidence type="ECO:0000256" key="2">
    <source>
        <dbReference type="SAM" id="MobiDB-lite"/>
    </source>
</evidence>
<sequence length="1560" mass="167062">MGGGKKKPATVRPAVPSDSGLPQPQPAQQRVTQQPQQGSAASVPTQQPPKEQGPAEPPQRAQQLKTKKLQQGSAASVPIQQPPKVQGTAEPPQRAQQPQTEQPRQGSDDSVHIQQSPEVQGAAEPPQRAQQLNAKQPQQGSAASVVVQQLLKGKGLVELPQPTGQPETKEPQQGSAASVAVKQPPKVQGTAEPPQDAQQLQAKQPQQGSAASVAVQQPPNGQSLAEPPQPTQQREIEKPQQSSTAQSASQQTLQPEPADGKPAPSGDSDSTAAEPPASSSATAYPPAWKEPWQQCYYTRQHKIALGLQFAPPVARPSDRRGGRGGALSAHPSGQLQFSNWKVQNAVIAGRLKGHAGQFQAGRDKMMEAHAYEPWNTRILVDLAELCYAMKNYGVADAYASFALGLDSGYSSAYKWRARARKAYGFFAGAQDDWYNATLYATEKDDTATFDEELRKVKELAASTPKADQQAAKQLSHQFDDDVEAAVSLAKTAHTLNLRKRAQIAAGRYPVNTESSLTQLYDPAGPFGVAMDPVSGDSNASAEGSKGELQTADGGSQAGPAVSELNKGKTKEPLSLMEAVMAQEEPQPQAPFQGFGGRRAKRGLLTMSPQFEHDLQPESAEQALASGSEISPAESERMPSEAGLRESAPAGVDAEPDQDEARGPSGSQEANSLTASGNMAGSPKTAGNGIKKKNNRKKGGSKEVPVEQVTARGILEGPPTPARPPAARIPQPPSSLVEPSNDAPAPDAATAPFGPEPKHGPNTARQHKQPKPEAEAVTDGEPELFNRQRISMPVDSEEEQYHDAGSGFESAAQLGGLGSRRTSLGSDLCFEDAPETPSEPTWPSKYPEPKVPVQAAGPEHDTSEDVLSPELQSKLREAHEALDKQDYKAALLLCKKAEGTDYMGPEMLAVKAEANLQLGHFKLCVSTHDLIAGQESHFNHAARTVEELLGSVKGAQHAEKLLLILEKLQLESCLEQKAKMMYLLSWSRLRERGVVTRLESFDVVVTMDSRDAESLFDEINGLLKADEELLDALTAIDEDCILQYRRIMTQAAKEVGNLCSTGGKHQEALERYSLALILDPGNITALSNRAKMHLVLENFEAAIADATAVLEAIADSVVTDAKQARDLHFKAVYRLARAHYEHAHANGQAPPLSALEELKSLDSKHQDVTKLISTYHGLIVKYGNKEEVAKLRGLFPSKTSAAPPSKEALAAMGEDGSGLSRESMLRKLWPFRPAPSSDPPSNGAHGSVRDSAEQQSEGISLDEASDTQIDADELQWLQQEGSQQAAPSLGHAALPRVKLSHVAVKKQPASTFNLTFPQAVEAAEAKQAAEVNKAVEAAKAKQAAKVSKAESEKKHQEGPQGFVLKFADPKPAAQAAAAAAAQEASSSFEAESSSAFGRSAPKKAATGGKAKPDRAPEYMQLPVYERSLIDSLGRGHKLLHELPASKAKAGRGKPYVTAEKLGDYAGCLSDGIDKYPEKLKEAVQHRAKKLLQRAHKLNREGRPFEAAMLTKSMAQATGEALWYMAAAREYMTAELIPGLCQPHGQKDFAALCSARLSFENH</sequence>